<sequence>MGVAISFVYNQAFFNFFAQDDFILITRFSGHSLFTDLWNAVGPPHVTHWRPFHNLYFLVSGELFGKEVFWYHFVLFLVQITAGLFIFKSLKALNFKGISALAASVIYVSHPAHFVSYYWVSGGATAIGFCFFVISFYLYIGEKYKFSLLLFLASILASEAMLAGAPIFIIFDLLFRNRKLNTGRFTKIAAVSLIFLVVKLILTPRDTFNIYKLELSAPVLSSLKYYTLRTLGFAGVPEDQMLTFFILVWILIILFLFVRSTKKEEDWVHLLFFFSISVLGLFPFILIPNHLSPHYMNISIFGFGAFVGLALSKAKKSITVLMLIIFLLISFFSVELIEKNNWVTARANLAYKYILTIENTDMPSGSTLVFNDNYISSSYDAYIALGTGNAINFWFKDKNYKTCFSAFENCTFLP</sequence>
<name>A0A0G1F8S6_9BACT</name>
<evidence type="ECO:0000313" key="2">
    <source>
        <dbReference type="EMBL" id="KKS83243.1"/>
    </source>
</evidence>
<comment type="caution">
    <text evidence="2">The sequence shown here is derived from an EMBL/GenBank/DDBJ whole genome shotgun (WGS) entry which is preliminary data.</text>
</comment>
<feature type="transmembrane region" description="Helical" evidence="1">
    <location>
        <begin position="318"/>
        <end position="337"/>
    </location>
</feature>
<reference evidence="2 3" key="1">
    <citation type="journal article" date="2015" name="Nature">
        <title>rRNA introns, odd ribosomes, and small enigmatic genomes across a large radiation of phyla.</title>
        <authorList>
            <person name="Brown C.T."/>
            <person name="Hug L.A."/>
            <person name="Thomas B.C."/>
            <person name="Sharon I."/>
            <person name="Castelle C.J."/>
            <person name="Singh A."/>
            <person name="Wilkins M.J."/>
            <person name="Williams K.H."/>
            <person name="Banfield J.F."/>
        </authorList>
    </citation>
    <scope>NUCLEOTIDE SEQUENCE [LARGE SCALE GENOMIC DNA]</scope>
</reference>
<evidence type="ECO:0000313" key="3">
    <source>
        <dbReference type="Proteomes" id="UP000034543"/>
    </source>
</evidence>
<proteinExistence type="predicted"/>
<keyword evidence="1" id="KW-0472">Membrane</keyword>
<dbReference type="EMBL" id="LCFB01000045">
    <property type="protein sequence ID" value="KKS83243.1"/>
    <property type="molecule type" value="Genomic_DNA"/>
</dbReference>
<organism evidence="2 3">
    <name type="scientific">Candidatus Gottesmanbacteria bacterium GW2011_GWA1_43_11</name>
    <dbReference type="NCBI Taxonomy" id="1618436"/>
    <lineage>
        <taxon>Bacteria</taxon>
        <taxon>Candidatus Gottesmaniibacteriota</taxon>
    </lineage>
</organism>
<dbReference type="Proteomes" id="UP000034543">
    <property type="component" value="Unassembled WGS sequence"/>
</dbReference>
<protein>
    <recommendedName>
        <fullName evidence="4">Glycosyltransferase RgtA/B/C/D-like domain-containing protein</fullName>
    </recommendedName>
</protein>
<accession>A0A0G1F8S6</accession>
<dbReference type="AlphaFoldDB" id="A0A0G1F8S6"/>
<evidence type="ECO:0008006" key="4">
    <source>
        <dbReference type="Google" id="ProtNLM"/>
    </source>
</evidence>
<dbReference type="STRING" id="1618436.UV59_C0045G0001"/>
<feature type="transmembrane region" description="Helical" evidence="1">
    <location>
        <begin position="68"/>
        <end position="87"/>
    </location>
</feature>
<feature type="transmembrane region" description="Helical" evidence="1">
    <location>
        <begin position="270"/>
        <end position="288"/>
    </location>
</feature>
<evidence type="ECO:0000256" key="1">
    <source>
        <dbReference type="SAM" id="Phobius"/>
    </source>
</evidence>
<feature type="transmembrane region" description="Helical" evidence="1">
    <location>
        <begin position="117"/>
        <end position="140"/>
    </location>
</feature>
<keyword evidence="1" id="KW-1133">Transmembrane helix</keyword>
<feature type="transmembrane region" description="Helical" evidence="1">
    <location>
        <begin position="241"/>
        <end position="258"/>
    </location>
</feature>
<feature type="transmembrane region" description="Helical" evidence="1">
    <location>
        <begin position="146"/>
        <end position="173"/>
    </location>
</feature>
<keyword evidence="1" id="KW-0812">Transmembrane</keyword>
<gene>
    <name evidence="2" type="ORF">UV59_C0045G0001</name>
</gene>